<accession>A0A8B9Y9L0</accession>
<name>A0A8B9Y9L0_BOSMU</name>
<sequence>AHLLVDAPGVPLEPFLHQVGGHLSVMRYDEHTVCKPLISQEQRFYESLPLAMGASPAVQGECPGSPQGAGLSARPHHLLKHRGVLKGCHGDLPLCTGAGLHRPRYSELFQPPGLECNAIWHPL</sequence>
<dbReference type="Proteomes" id="UP000694520">
    <property type="component" value="Chromosome 24"/>
</dbReference>
<reference evidence="1" key="3">
    <citation type="submission" date="2025-09" db="UniProtKB">
        <authorList>
            <consortium name="Ensembl"/>
        </authorList>
    </citation>
    <scope>IDENTIFICATION</scope>
</reference>
<dbReference type="SUPFAM" id="SSF56104">
    <property type="entry name" value="SAICAR synthase-like"/>
    <property type="match status" value="1"/>
</dbReference>
<evidence type="ECO:0008006" key="3">
    <source>
        <dbReference type="Google" id="ProtNLM"/>
    </source>
</evidence>
<proteinExistence type="predicted"/>
<keyword evidence="2" id="KW-1185">Reference proteome</keyword>
<dbReference type="GeneTree" id="ENSGT00940000160887"/>
<dbReference type="AlphaFoldDB" id="A0A8B9Y9L0"/>
<evidence type="ECO:0000313" key="1">
    <source>
        <dbReference type="Ensembl" id="ENSBGRP00000034401.1"/>
    </source>
</evidence>
<reference evidence="1" key="1">
    <citation type="submission" date="2019-05" db="EMBL/GenBank/DDBJ databases">
        <authorList>
            <person name="Zhang S."/>
            <person name="Liu J."/>
        </authorList>
    </citation>
    <scope>NUCLEOTIDE SEQUENCE [LARGE SCALE GENOMIC DNA]</scope>
</reference>
<protein>
    <recommendedName>
        <fullName evidence="3">Kinase</fullName>
    </recommendedName>
</protein>
<reference evidence="1" key="2">
    <citation type="submission" date="2025-08" db="UniProtKB">
        <authorList>
            <consortium name="Ensembl"/>
        </authorList>
    </citation>
    <scope>IDENTIFICATION</scope>
</reference>
<evidence type="ECO:0000313" key="2">
    <source>
        <dbReference type="Proteomes" id="UP000694520"/>
    </source>
</evidence>
<organism evidence="1 2">
    <name type="scientific">Bos mutus grunniens</name>
    <name type="common">Wild yak</name>
    <name type="synonym">Bos grunniens</name>
    <dbReference type="NCBI Taxonomy" id="30521"/>
    <lineage>
        <taxon>Eukaryota</taxon>
        <taxon>Metazoa</taxon>
        <taxon>Chordata</taxon>
        <taxon>Craniata</taxon>
        <taxon>Vertebrata</taxon>
        <taxon>Euteleostomi</taxon>
        <taxon>Mammalia</taxon>
        <taxon>Eutheria</taxon>
        <taxon>Laurasiatheria</taxon>
        <taxon>Artiodactyla</taxon>
        <taxon>Ruminantia</taxon>
        <taxon>Pecora</taxon>
        <taxon>Bovidae</taxon>
        <taxon>Bovinae</taxon>
        <taxon>Bos</taxon>
    </lineage>
</organism>
<dbReference type="Ensembl" id="ENSBGRT00000039778.1">
    <property type="protein sequence ID" value="ENSBGRP00000034401.1"/>
    <property type="gene ID" value="ENSBGRG00000021558.1"/>
</dbReference>